<reference evidence="1 2" key="1">
    <citation type="submission" date="2016-04" db="EMBL/GenBank/DDBJ databases">
        <title>The genome of Intoshia linei affirms orthonectids as highly simplified spiralians.</title>
        <authorList>
            <person name="Mikhailov K.V."/>
            <person name="Slusarev G.S."/>
            <person name="Nikitin M.A."/>
            <person name="Logacheva M.D."/>
            <person name="Penin A."/>
            <person name="Aleoshin V."/>
            <person name="Panchin Y.V."/>
        </authorList>
    </citation>
    <scope>NUCLEOTIDE SEQUENCE [LARGE SCALE GENOMIC DNA]</scope>
    <source>
        <strain evidence="1">Intl2013</strain>
        <tissue evidence="1">Whole animal</tissue>
    </source>
</reference>
<proteinExistence type="predicted"/>
<dbReference type="Proteomes" id="UP000078046">
    <property type="component" value="Unassembled WGS sequence"/>
</dbReference>
<gene>
    <name evidence="1" type="ORF">A3Q56_08127</name>
</gene>
<evidence type="ECO:0000313" key="2">
    <source>
        <dbReference type="Proteomes" id="UP000078046"/>
    </source>
</evidence>
<dbReference type="Gene3D" id="3.30.1330.40">
    <property type="entry name" value="RutC-like"/>
    <property type="match status" value="1"/>
</dbReference>
<name>A0A177AQ83_9BILA</name>
<dbReference type="AlphaFoldDB" id="A0A177AQ83"/>
<dbReference type="EMBL" id="LWCA01002061">
    <property type="protein sequence ID" value="OAF64166.1"/>
    <property type="molecule type" value="Genomic_DNA"/>
</dbReference>
<organism evidence="1 2">
    <name type="scientific">Intoshia linei</name>
    <dbReference type="NCBI Taxonomy" id="1819745"/>
    <lineage>
        <taxon>Eukaryota</taxon>
        <taxon>Metazoa</taxon>
        <taxon>Spiralia</taxon>
        <taxon>Lophotrochozoa</taxon>
        <taxon>Mesozoa</taxon>
        <taxon>Orthonectida</taxon>
        <taxon>Rhopaluridae</taxon>
        <taxon>Intoshia</taxon>
    </lineage>
</organism>
<dbReference type="CDD" id="cd00448">
    <property type="entry name" value="YjgF_YER057c_UK114_family"/>
    <property type="match status" value="1"/>
</dbReference>
<keyword evidence="2" id="KW-1185">Reference proteome</keyword>
<evidence type="ECO:0000313" key="1">
    <source>
        <dbReference type="EMBL" id="OAF64166.1"/>
    </source>
</evidence>
<dbReference type="SUPFAM" id="SSF55298">
    <property type="entry name" value="YjgF-like"/>
    <property type="match status" value="1"/>
</dbReference>
<dbReference type="InterPro" id="IPR035959">
    <property type="entry name" value="RutC-like_sf"/>
</dbReference>
<accession>A0A177AQ83</accession>
<comment type="caution">
    <text evidence="1">The sequence shown here is derived from an EMBL/GenBank/DDBJ whole genome shotgun (WGS) entry which is preliminary data.</text>
</comment>
<protein>
    <submittedName>
        <fullName evidence="1">Uncharacterized protein</fullName>
    </submittedName>
</protein>
<dbReference type="InterPro" id="IPR006175">
    <property type="entry name" value="YjgF/YER057c/UK114"/>
</dbReference>
<dbReference type="OrthoDB" id="309640at2759"/>
<dbReference type="Pfam" id="PF01042">
    <property type="entry name" value="Ribonuc_L-PSP"/>
    <property type="match status" value="1"/>
</dbReference>
<sequence>MKIFNSKSIAPALGHYNHAVISNNVMYLSGQIGINKDQKLVSSKTDEQAKQCFENVKMLLEDANQSIDNG</sequence>